<protein>
    <recommendedName>
        <fullName evidence="2">ARB-07466-like C-terminal domain-containing protein</fullName>
    </recommendedName>
</protein>
<dbReference type="InterPro" id="IPR058593">
    <property type="entry name" value="ARB_07466-like_C"/>
</dbReference>
<feature type="compositionally biased region" description="Basic and acidic residues" evidence="1">
    <location>
        <begin position="283"/>
        <end position="292"/>
    </location>
</feature>
<accession>A0A7W9QAN9</accession>
<dbReference type="RefSeq" id="WP_184573324.1">
    <property type="nucleotide sequence ID" value="NZ_JACHJL010000009.1"/>
</dbReference>
<dbReference type="Pfam" id="PF26571">
    <property type="entry name" value="VldE"/>
    <property type="match status" value="1"/>
</dbReference>
<reference evidence="3 4" key="1">
    <citation type="submission" date="2020-08" db="EMBL/GenBank/DDBJ databases">
        <title>Genomic Encyclopedia of Type Strains, Phase III (KMG-III): the genomes of soil and plant-associated and newly described type strains.</title>
        <authorList>
            <person name="Whitman W."/>
        </authorList>
    </citation>
    <scope>NUCLEOTIDE SEQUENCE [LARGE SCALE GENOMIC DNA]</scope>
    <source>
        <strain evidence="3 4">CECT 8305</strain>
    </source>
</reference>
<dbReference type="AlphaFoldDB" id="A0A7W9QAN9"/>
<gene>
    <name evidence="3" type="ORF">FHS42_003835</name>
</gene>
<evidence type="ECO:0000259" key="2">
    <source>
        <dbReference type="Pfam" id="PF26571"/>
    </source>
</evidence>
<dbReference type="EMBL" id="JACHJL010000009">
    <property type="protein sequence ID" value="MBB5936758.1"/>
    <property type="molecule type" value="Genomic_DNA"/>
</dbReference>
<keyword evidence="4" id="KW-1185">Reference proteome</keyword>
<evidence type="ECO:0000313" key="3">
    <source>
        <dbReference type="EMBL" id="MBB5936758.1"/>
    </source>
</evidence>
<dbReference type="Proteomes" id="UP000588098">
    <property type="component" value="Unassembled WGS sequence"/>
</dbReference>
<sequence length="383" mass="40299">MSLPFLSSRARRARAGVACAVLLALVGYAMAHLLTGGGGPPRCTVRADGERLELDPEQSIHAATISAVASSRGLPDRAVTIALATALQESGLHNIRRGDRDSLGLFQQRPSQGWGTAQQILDPVYSAGKFFDYLVKVPGYSRLPLTVAAQRVQFSGFPQAYAKHEATARLLTASLTGRLAASFRCPALPDDGEPGDPQRLRTLIAREFGPKVLASGAKRADSATPGTGNDTTGQGGMGEPGSNNEFDPENDPGSKDDGAAHHGAGARGTGGSTGDDGSTGDHAGNRGERETNSRGGRANPHEVDVLVRATTPGGDPQERGWEVAHWAMAHATELRIIRISFGDREWTASNSTKGWRTVSGQAAHSARMTSENSPTKVRIGLAR</sequence>
<comment type="caution">
    <text evidence="3">The sequence shown here is derived from an EMBL/GenBank/DDBJ whole genome shotgun (WGS) entry which is preliminary data.</text>
</comment>
<evidence type="ECO:0000313" key="4">
    <source>
        <dbReference type="Proteomes" id="UP000588098"/>
    </source>
</evidence>
<evidence type="ECO:0000256" key="1">
    <source>
        <dbReference type="SAM" id="MobiDB-lite"/>
    </source>
</evidence>
<proteinExistence type="predicted"/>
<name>A0A7W9QAN9_9ACTN</name>
<organism evidence="3 4">
    <name type="scientific">Streptomyces zagrosensis</name>
    <dbReference type="NCBI Taxonomy" id="1042984"/>
    <lineage>
        <taxon>Bacteria</taxon>
        <taxon>Bacillati</taxon>
        <taxon>Actinomycetota</taxon>
        <taxon>Actinomycetes</taxon>
        <taxon>Kitasatosporales</taxon>
        <taxon>Streptomycetaceae</taxon>
        <taxon>Streptomyces</taxon>
    </lineage>
</organism>
<feature type="compositionally biased region" description="Gly residues" evidence="1">
    <location>
        <begin position="265"/>
        <end position="274"/>
    </location>
</feature>
<feature type="region of interest" description="Disordered" evidence="1">
    <location>
        <begin position="213"/>
        <end position="302"/>
    </location>
</feature>
<feature type="domain" description="ARB-07466-like C-terminal" evidence="2">
    <location>
        <begin position="303"/>
        <end position="366"/>
    </location>
</feature>